<feature type="domain" description="ABC transporter" evidence="5">
    <location>
        <begin position="431"/>
        <end position="711"/>
    </location>
</feature>
<dbReference type="Pfam" id="PF00005">
    <property type="entry name" value="ABC_tran"/>
    <property type="match status" value="1"/>
</dbReference>
<evidence type="ECO:0000256" key="3">
    <source>
        <dbReference type="SAM" id="MobiDB-lite"/>
    </source>
</evidence>
<keyword evidence="4" id="KW-0472">Membrane</keyword>
<dbReference type="InterPro" id="IPR003593">
    <property type="entry name" value="AAA+_ATPase"/>
</dbReference>
<gene>
    <name evidence="6" type="ORF">GFSPODELE1_LOCUS1617</name>
</gene>
<feature type="transmembrane region" description="Helical" evidence="4">
    <location>
        <begin position="79"/>
        <end position="103"/>
    </location>
</feature>
<dbReference type="PANTHER" id="PTHR43394">
    <property type="entry name" value="ATP-DEPENDENT PERMEASE MDL1, MITOCHONDRIAL"/>
    <property type="match status" value="1"/>
</dbReference>
<dbReference type="Proteomes" id="UP001497453">
    <property type="component" value="Chromosome 1"/>
</dbReference>
<evidence type="ECO:0000313" key="6">
    <source>
        <dbReference type="EMBL" id="CAL1697353.1"/>
    </source>
</evidence>
<organism evidence="6 7">
    <name type="scientific">Somion occarium</name>
    <dbReference type="NCBI Taxonomy" id="3059160"/>
    <lineage>
        <taxon>Eukaryota</taxon>
        <taxon>Fungi</taxon>
        <taxon>Dikarya</taxon>
        <taxon>Basidiomycota</taxon>
        <taxon>Agaricomycotina</taxon>
        <taxon>Agaricomycetes</taxon>
        <taxon>Polyporales</taxon>
        <taxon>Cerrenaceae</taxon>
        <taxon>Somion</taxon>
    </lineage>
</organism>
<dbReference type="PROSITE" id="PS00211">
    <property type="entry name" value="ABC_TRANSPORTER_1"/>
    <property type="match status" value="1"/>
</dbReference>
<dbReference type="InterPro" id="IPR003439">
    <property type="entry name" value="ABC_transporter-like_ATP-bd"/>
</dbReference>
<evidence type="ECO:0000259" key="5">
    <source>
        <dbReference type="PROSITE" id="PS50893"/>
    </source>
</evidence>
<dbReference type="SUPFAM" id="SSF52540">
    <property type="entry name" value="P-loop containing nucleoside triphosphate hydrolases"/>
    <property type="match status" value="1"/>
</dbReference>
<feature type="compositionally biased region" description="Basic residues" evidence="3">
    <location>
        <begin position="1"/>
        <end position="14"/>
    </location>
</feature>
<name>A0ABP1CNS8_9APHY</name>
<dbReference type="PANTHER" id="PTHR43394:SF1">
    <property type="entry name" value="ATP-BINDING CASSETTE SUB-FAMILY B MEMBER 10, MITOCHONDRIAL"/>
    <property type="match status" value="1"/>
</dbReference>
<evidence type="ECO:0000313" key="7">
    <source>
        <dbReference type="Proteomes" id="UP001497453"/>
    </source>
</evidence>
<dbReference type="InterPro" id="IPR027417">
    <property type="entry name" value="P-loop_NTPase"/>
</dbReference>
<proteinExistence type="predicted"/>
<keyword evidence="4" id="KW-1133">Transmembrane helix</keyword>
<keyword evidence="2" id="KW-0067">ATP-binding</keyword>
<protein>
    <recommendedName>
        <fullName evidence="5">ABC transporter domain-containing protein</fullName>
    </recommendedName>
</protein>
<sequence length="717" mass="81045">MGHMRRRFKARSSRKGTFNPDDATRVKHTRVGVWDLYQEITPELEKIPGSSKYERYLELRRDLPFVWLMLKDISSMRSCWLLLCCYICVELALSLIPAANLWFKGQLLTIVQKAVESRTVDRNLLMEVTFGAIVCKLITRLLQWIKGRLFWPLSSRLKQHFAVHLFHARARLDVPTFENESVQAQLESASSSVGGHSVAWTTLTMVTGIASTAIQLISQSSVLWHTLSNQMDGRMLAMVALIQSISEVIRWQSQQPLRDGVWAATTKNQAYIKLQGLKRIVTFAEHRKEFVAGNLTGYAISLFKQLTATVGSDAGEFWELQNRMARHERSITPTWIFQAAMAEMPQIVFALRAVQYPASIPVSLTTLHLVTQTVSTFTFSFWRLIEQTGSIADQMATVRKLYDVLKVPNQVVDGTVPFPEDEQKLKTGVSLEFRNVSFQYPGSLEYALHDVSFKLEQGQLCVIVGSNGSGKSTILKLIVRLYDSLEGEILIDGKDIRTLKLADLRQAISVLFQDYTHFPLSVRDNIAFGDPAHAEDEERIRLAARLGGSEEFINKLPDGFNTYLDRPVKDYYGGLPEGTKTLFGRPVDYSTVRGAGEMLSNKSIGLSGGQMQRLAVSRTFMRSVVSDDSKVGLLLFDEPSASLDPTAEHDLFARLRDLRGNKTMLFSSHRFGNLTRHADLILYMNDSRIIETGTHDELLKRQGEYARIWMLQAQAFL</sequence>
<keyword evidence="7" id="KW-1185">Reference proteome</keyword>
<dbReference type="EMBL" id="OZ037944">
    <property type="protein sequence ID" value="CAL1697353.1"/>
    <property type="molecule type" value="Genomic_DNA"/>
</dbReference>
<evidence type="ECO:0000256" key="4">
    <source>
        <dbReference type="SAM" id="Phobius"/>
    </source>
</evidence>
<dbReference type="Gene3D" id="3.40.50.300">
    <property type="entry name" value="P-loop containing nucleotide triphosphate hydrolases"/>
    <property type="match status" value="1"/>
</dbReference>
<dbReference type="SMART" id="SM00382">
    <property type="entry name" value="AAA"/>
    <property type="match status" value="1"/>
</dbReference>
<accession>A0ABP1CNS8</accession>
<evidence type="ECO:0000256" key="2">
    <source>
        <dbReference type="ARBA" id="ARBA00022840"/>
    </source>
</evidence>
<dbReference type="InterPro" id="IPR017871">
    <property type="entry name" value="ABC_transporter-like_CS"/>
</dbReference>
<evidence type="ECO:0000256" key="1">
    <source>
        <dbReference type="ARBA" id="ARBA00022741"/>
    </source>
</evidence>
<feature type="region of interest" description="Disordered" evidence="3">
    <location>
        <begin position="1"/>
        <end position="20"/>
    </location>
</feature>
<dbReference type="InterPro" id="IPR039421">
    <property type="entry name" value="Type_1_exporter"/>
</dbReference>
<keyword evidence="4" id="KW-0812">Transmembrane</keyword>
<keyword evidence="1" id="KW-0547">Nucleotide-binding</keyword>
<dbReference type="PROSITE" id="PS50893">
    <property type="entry name" value="ABC_TRANSPORTER_2"/>
    <property type="match status" value="1"/>
</dbReference>
<reference evidence="7" key="1">
    <citation type="submission" date="2024-04" db="EMBL/GenBank/DDBJ databases">
        <authorList>
            <person name="Shaw F."/>
            <person name="Minotto A."/>
        </authorList>
    </citation>
    <scope>NUCLEOTIDE SEQUENCE [LARGE SCALE GENOMIC DNA]</scope>
</reference>